<dbReference type="PROSITE" id="PS50005">
    <property type="entry name" value="TPR"/>
    <property type="match status" value="1"/>
</dbReference>
<dbReference type="EMBL" id="RWJF01000001">
    <property type="protein sequence ID" value="RST30288.1"/>
    <property type="molecule type" value="Genomic_DNA"/>
</dbReference>
<dbReference type="Pfam" id="PF13429">
    <property type="entry name" value="TPR_15"/>
    <property type="match status" value="1"/>
</dbReference>
<keyword evidence="2" id="KW-0802">TPR repeat</keyword>
<gene>
    <name evidence="3" type="ORF">HMF7854_05220</name>
</gene>
<organism evidence="3 4">
    <name type="scientific">Sphingomonas ginkgonis</name>
    <dbReference type="NCBI Taxonomy" id="2315330"/>
    <lineage>
        <taxon>Bacteria</taxon>
        <taxon>Pseudomonadati</taxon>
        <taxon>Pseudomonadota</taxon>
        <taxon>Alphaproteobacteria</taxon>
        <taxon>Sphingomonadales</taxon>
        <taxon>Sphingomonadaceae</taxon>
        <taxon>Sphingomonas</taxon>
    </lineage>
</organism>
<dbReference type="Gene3D" id="1.25.40.10">
    <property type="entry name" value="Tetratricopeptide repeat domain"/>
    <property type="match status" value="2"/>
</dbReference>
<comment type="caution">
    <text evidence="3">The sequence shown here is derived from an EMBL/GenBank/DDBJ whole genome shotgun (WGS) entry which is preliminary data.</text>
</comment>
<dbReference type="OrthoDB" id="9800698at2"/>
<protein>
    <submittedName>
        <fullName evidence="3">Sulfotransferase family protein</fullName>
    </submittedName>
</protein>
<feature type="repeat" description="TPR" evidence="2">
    <location>
        <begin position="66"/>
        <end position="99"/>
    </location>
</feature>
<dbReference type="SUPFAM" id="SSF52540">
    <property type="entry name" value="P-loop containing nucleoside triphosphate hydrolases"/>
    <property type="match status" value="1"/>
</dbReference>
<dbReference type="PANTHER" id="PTHR12788:SF10">
    <property type="entry name" value="PROTEIN-TYROSINE SULFOTRANSFERASE"/>
    <property type="match status" value="1"/>
</dbReference>
<dbReference type="SUPFAM" id="SSF48452">
    <property type="entry name" value="TPR-like"/>
    <property type="match status" value="2"/>
</dbReference>
<dbReference type="AlphaFoldDB" id="A0A3R9X6Y4"/>
<dbReference type="SMART" id="SM00028">
    <property type="entry name" value="TPR"/>
    <property type="match status" value="3"/>
</dbReference>
<proteinExistence type="predicted"/>
<dbReference type="GO" id="GO:0008476">
    <property type="term" value="F:protein-tyrosine sulfotransferase activity"/>
    <property type="evidence" value="ECO:0007669"/>
    <property type="project" value="InterPro"/>
</dbReference>
<dbReference type="Pfam" id="PF13469">
    <property type="entry name" value="Sulfotransfer_3"/>
    <property type="match status" value="1"/>
</dbReference>
<keyword evidence="1 3" id="KW-0808">Transferase</keyword>
<reference evidence="3 4" key="1">
    <citation type="submission" date="2018-12" db="EMBL/GenBank/DDBJ databases">
        <title>Sphingomonas sp. HMF7854 Genome sequencing and assembly.</title>
        <authorList>
            <person name="Cha I."/>
            <person name="Kang H."/>
            <person name="Kim H."/>
            <person name="Kang J."/>
            <person name="Joh K."/>
        </authorList>
    </citation>
    <scope>NUCLEOTIDE SEQUENCE [LARGE SCALE GENOMIC DNA]</scope>
    <source>
        <strain evidence="3 4">HMF7854</strain>
    </source>
</reference>
<dbReference type="InterPro" id="IPR027417">
    <property type="entry name" value="P-loop_NTPase"/>
</dbReference>
<evidence type="ECO:0000313" key="3">
    <source>
        <dbReference type="EMBL" id="RST30288.1"/>
    </source>
</evidence>
<dbReference type="Proteomes" id="UP000274661">
    <property type="component" value="Unassembled WGS sequence"/>
</dbReference>
<evidence type="ECO:0000256" key="1">
    <source>
        <dbReference type="ARBA" id="ARBA00022679"/>
    </source>
</evidence>
<keyword evidence="4" id="KW-1185">Reference proteome</keyword>
<sequence>MDRICKLRTSVGRNNLGAPTLLILHLLVVGSMSPTARRAIELVRQGQVAAALELGLLAVAEAPEDVGLRIFTGMLLAREVRLEEALEQFSHALGLAPQEVFARLESARILVGLDRVDEAETQLAQVPDGSEKSRVAAQIQRRRGDPEAAVRTYRAIVAGEPQDFESWGQLGVCLVALGRPAEGAEALAHSLRIRRTQAVFRDKWADAEVLAGRGEDALRRALDYDSEHPADPLIQTTIARLHSLMDRPDLARAAIDEALHRAPDHVGALLVRAEQDEAENRMEAFAQTLERLAAIGVRDARLDLLEARLAYRRGDYETALATAEHVPAGADPGSRALLIGQINDRLDDADRAFAAFEAMNRETALEVVEPQRQARRFRDTISDRARLASRSWIRSWPRPRPLHDRPAPVFMIGFPRSGTTLLDTLLMGHPDVIVAEEKPMLGKVAEAAGGYERLAALGPDRIEALRSVYFEEAARHVDGLSGTRLLIDKLPLGTIEVPLIHRIFPDARFIFVQRHPCDVVLSGFMTRFQPVEGMTNFLTLDDTARLYARVLDFWTHCRAVLPLVLHLVRYERLVEDVEAELRPLASFLNLPWSDRMLDHRRTAQDRGHVATPSYAQITEQINDRSVGRWERYRDRMEGVLPILKPWAERMGYPL</sequence>
<dbReference type="InterPro" id="IPR011990">
    <property type="entry name" value="TPR-like_helical_dom_sf"/>
</dbReference>
<dbReference type="InterPro" id="IPR026634">
    <property type="entry name" value="TPST-like"/>
</dbReference>
<dbReference type="Gene3D" id="3.40.50.300">
    <property type="entry name" value="P-loop containing nucleotide triphosphate hydrolases"/>
    <property type="match status" value="1"/>
</dbReference>
<name>A0A3R9X6Y4_9SPHN</name>
<evidence type="ECO:0000256" key="2">
    <source>
        <dbReference type="PROSITE-ProRule" id="PRU00339"/>
    </source>
</evidence>
<accession>A0A3R9X6Y4</accession>
<dbReference type="PANTHER" id="PTHR12788">
    <property type="entry name" value="PROTEIN-TYROSINE SULFOTRANSFERASE 2"/>
    <property type="match status" value="1"/>
</dbReference>
<dbReference type="InterPro" id="IPR019734">
    <property type="entry name" value="TPR_rpt"/>
</dbReference>
<evidence type="ECO:0000313" key="4">
    <source>
        <dbReference type="Proteomes" id="UP000274661"/>
    </source>
</evidence>
<dbReference type="Pfam" id="PF13432">
    <property type="entry name" value="TPR_16"/>
    <property type="match status" value="1"/>
</dbReference>